<dbReference type="Gene3D" id="3.20.20.30">
    <property type="entry name" value="Luciferase-like domain"/>
    <property type="match status" value="1"/>
</dbReference>
<dbReference type="EMBL" id="BAAALS010000003">
    <property type="protein sequence ID" value="GAA1741115.1"/>
    <property type="molecule type" value="Genomic_DNA"/>
</dbReference>
<dbReference type="Pfam" id="PF00296">
    <property type="entry name" value="Bac_luciferase"/>
    <property type="match status" value="1"/>
</dbReference>
<sequence>MAEFGYTLMGEQSGPKQLVADGIAAEAAGFDFLVASDHYYPWLAEQGHSPYVWSVLGAVAHATTRARLMSFVTCPIRRYHPAVVAQKAATIGLLSEGRFTLGLGAGENLNEHIVGAWPHATQRHEMFAEALEIIQALLAGETVHHSGKHYEVPAAQLWDRPDAGVPLAVAVSGEDSMELAVRYADALVATEPKEDLLRAFQERVGDKPRYGQVPVCYGPDEAACRTLAHEQFRWSGLGWPVNANLPDPRAFAAASATVTEDDVAGAVACGPDLDRHVAAVRTFLDAGFTHVALVQIGGDTQEEFLEFARTRLLPALWELR</sequence>
<feature type="domain" description="Luciferase-like" evidence="2">
    <location>
        <begin position="14"/>
        <end position="290"/>
    </location>
</feature>
<keyword evidence="1" id="KW-0560">Oxidoreductase</keyword>
<dbReference type="InterPro" id="IPR036661">
    <property type="entry name" value="Luciferase-like_sf"/>
</dbReference>
<proteinExistence type="predicted"/>
<keyword evidence="4" id="KW-1185">Reference proteome</keyword>
<evidence type="ECO:0000313" key="4">
    <source>
        <dbReference type="Proteomes" id="UP001500655"/>
    </source>
</evidence>
<dbReference type="PANTHER" id="PTHR43244">
    <property type="match status" value="1"/>
</dbReference>
<name>A0ABP4W175_9ACTN</name>
<dbReference type="RefSeq" id="WP_344077262.1">
    <property type="nucleotide sequence ID" value="NZ_BAAALS010000003.1"/>
</dbReference>
<dbReference type="NCBIfam" id="TIGR03557">
    <property type="entry name" value="F420_G6P_family"/>
    <property type="match status" value="1"/>
</dbReference>
<dbReference type="InterPro" id="IPR050564">
    <property type="entry name" value="F420-G6PD/mer"/>
</dbReference>
<dbReference type="InterPro" id="IPR011251">
    <property type="entry name" value="Luciferase-like_dom"/>
</dbReference>
<dbReference type="InterPro" id="IPR019945">
    <property type="entry name" value="F420_G6P_DH-rel"/>
</dbReference>
<dbReference type="PANTHER" id="PTHR43244:SF1">
    <property type="entry name" value="5,10-METHYLENETETRAHYDROMETHANOPTERIN REDUCTASE"/>
    <property type="match status" value="1"/>
</dbReference>
<accession>A0ABP4W175</accession>
<dbReference type="SUPFAM" id="SSF51679">
    <property type="entry name" value="Bacterial luciferase-like"/>
    <property type="match status" value="1"/>
</dbReference>
<evidence type="ECO:0000256" key="1">
    <source>
        <dbReference type="ARBA" id="ARBA00023002"/>
    </source>
</evidence>
<comment type="caution">
    <text evidence="3">The sequence shown here is derived from an EMBL/GenBank/DDBJ whole genome shotgun (WGS) entry which is preliminary data.</text>
</comment>
<gene>
    <name evidence="3" type="ORF">GCM10009681_09810</name>
</gene>
<reference evidence="4" key="1">
    <citation type="journal article" date="2019" name="Int. J. Syst. Evol. Microbiol.">
        <title>The Global Catalogue of Microorganisms (GCM) 10K type strain sequencing project: providing services to taxonomists for standard genome sequencing and annotation.</title>
        <authorList>
            <consortium name="The Broad Institute Genomics Platform"/>
            <consortium name="The Broad Institute Genome Sequencing Center for Infectious Disease"/>
            <person name="Wu L."/>
            <person name="Ma J."/>
        </authorList>
    </citation>
    <scope>NUCLEOTIDE SEQUENCE [LARGE SCALE GENOMIC DNA]</scope>
    <source>
        <strain evidence="4">JCM 13249</strain>
    </source>
</reference>
<organism evidence="3 4">
    <name type="scientific">Luedemannella helvata</name>
    <dbReference type="NCBI Taxonomy" id="349315"/>
    <lineage>
        <taxon>Bacteria</taxon>
        <taxon>Bacillati</taxon>
        <taxon>Actinomycetota</taxon>
        <taxon>Actinomycetes</taxon>
        <taxon>Micromonosporales</taxon>
        <taxon>Micromonosporaceae</taxon>
        <taxon>Luedemannella</taxon>
    </lineage>
</organism>
<protein>
    <submittedName>
        <fullName evidence="3">LLM class F420-dependent oxidoreductase</fullName>
    </submittedName>
</protein>
<evidence type="ECO:0000313" key="3">
    <source>
        <dbReference type="EMBL" id="GAA1741115.1"/>
    </source>
</evidence>
<evidence type="ECO:0000259" key="2">
    <source>
        <dbReference type="Pfam" id="PF00296"/>
    </source>
</evidence>
<dbReference type="Proteomes" id="UP001500655">
    <property type="component" value="Unassembled WGS sequence"/>
</dbReference>